<dbReference type="Pfam" id="PF00378">
    <property type="entry name" value="ECH_1"/>
    <property type="match status" value="1"/>
</dbReference>
<dbReference type="Gene3D" id="1.10.12.10">
    <property type="entry name" value="Lyase 2-enoyl-coa Hydratase, Chain A, domain 2"/>
    <property type="match status" value="1"/>
</dbReference>
<gene>
    <name evidence="3" type="ordered locus">Ocepr_1996</name>
</gene>
<dbReference type="STRING" id="670487.Ocepr_1996"/>
<dbReference type="PANTHER" id="PTHR42964">
    <property type="entry name" value="ENOYL-COA HYDRATASE"/>
    <property type="match status" value="1"/>
</dbReference>
<dbReference type="InterPro" id="IPR018376">
    <property type="entry name" value="Enoyl-CoA_hyd/isom_CS"/>
</dbReference>
<dbReference type="InterPro" id="IPR001753">
    <property type="entry name" value="Enoyl-CoA_hydra/iso"/>
</dbReference>
<dbReference type="Gene3D" id="3.90.226.10">
    <property type="entry name" value="2-enoyl-CoA Hydratase, Chain A, domain 1"/>
    <property type="match status" value="1"/>
</dbReference>
<dbReference type="GO" id="GO:0016853">
    <property type="term" value="F:isomerase activity"/>
    <property type="evidence" value="ECO:0007669"/>
    <property type="project" value="UniProtKB-KW"/>
</dbReference>
<dbReference type="EMBL" id="CP002361">
    <property type="protein sequence ID" value="ADR37447.1"/>
    <property type="molecule type" value="Genomic_DNA"/>
</dbReference>
<evidence type="ECO:0000256" key="1">
    <source>
        <dbReference type="ARBA" id="ARBA00005254"/>
    </source>
</evidence>
<proteinExistence type="inferred from homology"/>
<dbReference type="eggNOG" id="COG1024">
    <property type="taxonomic scope" value="Bacteria"/>
</dbReference>
<dbReference type="PANTHER" id="PTHR42964:SF1">
    <property type="entry name" value="POLYKETIDE BIOSYNTHESIS ENOYL-COA HYDRATASE PKSH-RELATED"/>
    <property type="match status" value="1"/>
</dbReference>
<keyword evidence="4" id="KW-1185">Reference proteome</keyword>
<evidence type="ECO:0000313" key="3">
    <source>
        <dbReference type="EMBL" id="ADR37447.1"/>
    </source>
</evidence>
<accession>E4U535</accession>
<dbReference type="PROSITE" id="PS00166">
    <property type="entry name" value="ENOYL_COA_HYDRATASE"/>
    <property type="match status" value="1"/>
</dbReference>
<reference evidence="3 4" key="2">
    <citation type="journal article" date="2011" name="Stand. Genomic Sci.">
        <title>Complete genome sequence of Oceanithermus profundus type strain (506).</title>
        <authorList>
            <person name="Pati A."/>
            <person name="Zhang X."/>
            <person name="Lapidus A."/>
            <person name="Nolan M."/>
            <person name="Lucas S."/>
            <person name="Del Rio T.G."/>
            <person name="Tice H."/>
            <person name="Cheng J.F."/>
            <person name="Tapia R."/>
            <person name="Han C."/>
            <person name="Goodwin L."/>
            <person name="Pitluck S."/>
            <person name="Liolios K."/>
            <person name="Pagani I."/>
            <person name="Ivanova N."/>
            <person name="Mavromatis K."/>
            <person name="Chen A."/>
            <person name="Palaniappan K."/>
            <person name="Hauser L."/>
            <person name="Jeffries C.D."/>
            <person name="Brambilla E.M."/>
            <person name="Rohl A."/>
            <person name="Mwirichia R."/>
            <person name="Rohde M."/>
            <person name="Tindall B.J."/>
            <person name="Sikorski J."/>
            <person name="Wirth R."/>
            <person name="Goker M."/>
            <person name="Woyke T."/>
            <person name="Detter J.C."/>
            <person name="Bristow J."/>
            <person name="Eisen J.A."/>
            <person name="Markowitz V."/>
            <person name="Hugenholtz P."/>
            <person name="Kyrpides N.C."/>
            <person name="Klenk H.P."/>
            <person name="Land M."/>
        </authorList>
    </citation>
    <scope>NUCLEOTIDE SEQUENCE [LARGE SCALE GENOMIC DNA]</scope>
    <source>
        <strain evidence="4">DSM 14977 / NBRC 100410 / VKM B-2274 / 506</strain>
    </source>
</reference>
<dbReference type="Proteomes" id="UP000008722">
    <property type="component" value="Chromosome"/>
</dbReference>
<reference evidence="4" key="1">
    <citation type="submission" date="2010-11" db="EMBL/GenBank/DDBJ databases">
        <title>The complete sequence of chromosome of Oceanithermus profundus DSM 14977.</title>
        <authorList>
            <consortium name="US DOE Joint Genome Institute (JGI-PGF)"/>
            <person name="Lucas S."/>
            <person name="Copeland A."/>
            <person name="Lapidus A."/>
            <person name="Bruce D."/>
            <person name="Goodwin L."/>
            <person name="Pitluck S."/>
            <person name="Kyrpides N."/>
            <person name="Mavromatis K."/>
            <person name="Pagani I."/>
            <person name="Ivanova N."/>
            <person name="Zhang X."/>
            <person name="Brettin T."/>
            <person name="Detter J.C."/>
            <person name="Tapia R."/>
            <person name="Han C."/>
            <person name="Land M."/>
            <person name="Hauser L."/>
            <person name="Markowitz V."/>
            <person name="Cheng J.-F."/>
            <person name="Hugenholtz P."/>
            <person name="Woyke T."/>
            <person name="Wu D."/>
            <person name="Tindall B."/>
            <person name="Faehnrich R."/>
            <person name="Brambilla E."/>
            <person name="Klenk H.-P."/>
            <person name="Eisen J.A."/>
        </authorList>
    </citation>
    <scope>NUCLEOTIDE SEQUENCE [LARGE SCALE GENOMIC DNA]</scope>
    <source>
        <strain evidence="4">DSM 14977 / NBRC 100410 / VKM B-2274 / 506</strain>
    </source>
</reference>
<evidence type="ECO:0000256" key="2">
    <source>
        <dbReference type="RuleBase" id="RU003707"/>
    </source>
</evidence>
<dbReference type="InterPro" id="IPR051683">
    <property type="entry name" value="Enoyl-CoA_Hydratase/Isomerase"/>
</dbReference>
<comment type="similarity">
    <text evidence="1 2">Belongs to the enoyl-CoA hydratase/isomerase family.</text>
</comment>
<sequence>MSENLVLRHDHGRVRLLTLNDPERRNPLSDALADALEAELAAAERDPEVRAVVLTGAGKAFSAGADLAFLKRVRAETAEANLAHSQRLADLFLRVYTFPKPTLAAVNGPAVAGGAGLATACDLVVMDEAARIGYTEVKIGFVAALVGVLLVRAVGEKHARELLLGGDLVDAATAYRMGLVNRVAAAGESVDEALAWAARLAENAPSSLALTKQLLASFYGMGLEDALRYAAAAGAWIRQSEDLREGLDAFFEKRRPRF</sequence>
<protein>
    <submittedName>
        <fullName evidence="3">Enoyl-CoA hydratase/isomerase</fullName>
    </submittedName>
</protein>
<evidence type="ECO:0000313" key="4">
    <source>
        <dbReference type="Proteomes" id="UP000008722"/>
    </source>
</evidence>
<keyword evidence="3" id="KW-0413">Isomerase</keyword>
<dbReference type="KEGG" id="opr:Ocepr_1996"/>
<dbReference type="InterPro" id="IPR014748">
    <property type="entry name" value="Enoyl-CoA_hydra_C"/>
</dbReference>
<dbReference type="HOGENOM" id="CLU_009834_7_3_0"/>
<dbReference type="InterPro" id="IPR029045">
    <property type="entry name" value="ClpP/crotonase-like_dom_sf"/>
</dbReference>
<dbReference type="AlphaFoldDB" id="E4U535"/>
<dbReference type="RefSeq" id="WP_013458617.1">
    <property type="nucleotide sequence ID" value="NC_014761.1"/>
</dbReference>
<dbReference type="CDD" id="cd06558">
    <property type="entry name" value="crotonase-like"/>
    <property type="match status" value="1"/>
</dbReference>
<dbReference type="SUPFAM" id="SSF52096">
    <property type="entry name" value="ClpP/crotonase"/>
    <property type="match status" value="1"/>
</dbReference>
<dbReference type="OrthoDB" id="30646at2"/>
<name>E4U535_OCEP5</name>
<organism evidence="3 4">
    <name type="scientific">Oceanithermus profundus (strain DSM 14977 / NBRC 100410 / VKM B-2274 / 506)</name>
    <dbReference type="NCBI Taxonomy" id="670487"/>
    <lineage>
        <taxon>Bacteria</taxon>
        <taxon>Thermotogati</taxon>
        <taxon>Deinococcota</taxon>
        <taxon>Deinococci</taxon>
        <taxon>Thermales</taxon>
        <taxon>Thermaceae</taxon>
        <taxon>Oceanithermus</taxon>
    </lineage>
</organism>